<gene>
    <name evidence="1" type="ORF">CR513_60593</name>
</gene>
<dbReference type="InterPro" id="IPR043128">
    <property type="entry name" value="Rev_trsase/Diguanyl_cyclase"/>
</dbReference>
<feature type="non-terminal residue" evidence="1">
    <location>
        <position position="1"/>
    </location>
</feature>
<name>A0A371E597_MUCPR</name>
<dbReference type="PANTHER" id="PTHR24559">
    <property type="entry name" value="TRANSPOSON TY3-I GAG-POL POLYPROTEIN"/>
    <property type="match status" value="1"/>
</dbReference>
<protein>
    <recommendedName>
        <fullName evidence="3">Reverse transcriptase domain-containing protein</fullName>
    </recommendedName>
</protein>
<dbReference type="CDD" id="cd01647">
    <property type="entry name" value="RT_LTR"/>
    <property type="match status" value="1"/>
</dbReference>
<dbReference type="PANTHER" id="PTHR24559:SF457">
    <property type="entry name" value="RNA-DIRECTED DNA POLYMERASE HOMOLOG"/>
    <property type="match status" value="1"/>
</dbReference>
<evidence type="ECO:0000313" key="2">
    <source>
        <dbReference type="Proteomes" id="UP000257109"/>
    </source>
</evidence>
<evidence type="ECO:0008006" key="3">
    <source>
        <dbReference type="Google" id="ProtNLM"/>
    </source>
</evidence>
<dbReference type="Gene3D" id="3.30.70.270">
    <property type="match status" value="1"/>
</dbReference>
<dbReference type="InterPro" id="IPR053134">
    <property type="entry name" value="RNA-dir_DNA_polymerase"/>
</dbReference>
<evidence type="ECO:0000313" key="1">
    <source>
        <dbReference type="EMBL" id="RDX61200.1"/>
    </source>
</evidence>
<dbReference type="EMBL" id="QJKJ01016290">
    <property type="protein sequence ID" value="RDX61200.1"/>
    <property type="molecule type" value="Genomic_DNA"/>
</dbReference>
<proteinExistence type="predicted"/>
<dbReference type="OrthoDB" id="1407672at2759"/>
<reference evidence="1" key="1">
    <citation type="submission" date="2018-05" db="EMBL/GenBank/DDBJ databases">
        <title>Draft genome of Mucuna pruriens seed.</title>
        <authorList>
            <person name="Nnadi N.E."/>
            <person name="Vos R."/>
            <person name="Hasami M.H."/>
            <person name="Devisetty U.K."/>
            <person name="Aguiy J.C."/>
        </authorList>
    </citation>
    <scope>NUCLEOTIDE SEQUENCE [LARGE SCALE GENOMIC DNA]</scope>
    <source>
        <strain evidence="1">JCA_2017</strain>
    </source>
</reference>
<dbReference type="SUPFAM" id="SSF56672">
    <property type="entry name" value="DNA/RNA polymerases"/>
    <property type="match status" value="1"/>
</dbReference>
<organism evidence="1 2">
    <name type="scientific">Mucuna pruriens</name>
    <name type="common">Velvet bean</name>
    <name type="synonym">Dolichos pruriens</name>
    <dbReference type="NCBI Taxonomy" id="157652"/>
    <lineage>
        <taxon>Eukaryota</taxon>
        <taxon>Viridiplantae</taxon>
        <taxon>Streptophyta</taxon>
        <taxon>Embryophyta</taxon>
        <taxon>Tracheophyta</taxon>
        <taxon>Spermatophyta</taxon>
        <taxon>Magnoliopsida</taxon>
        <taxon>eudicotyledons</taxon>
        <taxon>Gunneridae</taxon>
        <taxon>Pentapetalae</taxon>
        <taxon>rosids</taxon>
        <taxon>fabids</taxon>
        <taxon>Fabales</taxon>
        <taxon>Fabaceae</taxon>
        <taxon>Papilionoideae</taxon>
        <taxon>50 kb inversion clade</taxon>
        <taxon>NPAAA clade</taxon>
        <taxon>indigoferoid/millettioid clade</taxon>
        <taxon>Phaseoleae</taxon>
        <taxon>Mucuna</taxon>
    </lineage>
</organism>
<comment type="caution">
    <text evidence="1">The sequence shown here is derived from an EMBL/GenBank/DDBJ whole genome shotgun (WGS) entry which is preliminary data.</text>
</comment>
<accession>A0A371E597</accession>
<dbReference type="InterPro" id="IPR043502">
    <property type="entry name" value="DNA/RNA_pol_sf"/>
</dbReference>
<dbReference type="AlphaFoldDB" id="A0A371E597"/>
<sequence length="146" mass="17051">MCVDYQGLNKANPKDDFLLPHIDVLVNNTNQHSFFSFMDGFLRYNQFKIVEKDKKTTLINPLRHLLLQGYVVQILSTNSKNMMHREIEVYVDDMISKSRSEEDHHLREFKLRLNPAKCTSGIEVDPDKVWAILEFSPHIGKEVQGF</sequence>
<keyword evidence="2" id="KW-1185">Reference proteome</keyword>
<dbReference type="Proteomes" id="UP000257109">
    <property type="component" value="Unassembled WGS sequence"/>
</dbReference>